<dbReference type="PATRIC" id="fig|178606.4.peg.306"/>
<accession>A0A094WC15</accession>
<comment type="caution">
    <text evidence="1">The sequence shown here is derived from an EMBL/GenBank/DDBJ whole genome shotgun (WGS) entry which is preliminary data.</text>
</comment>
<evidence type="ECO:0000313" key="2">
    <source>
        <dbReference type="Proteomes" id="UP000029452"/>
    </source>
</evidence>
<evidence type="ECO:0000313" key="1">
    <source>
        <dbReference type="EMBL" id="KGA95088.1"/>
    </source>
</evidence>
<name>A0A094WC15_9BACT</name>
<gene>
    <name evidence="1" type="ORF">LptCag_2522</name>
</gene>
<protein>
    <submittedName>
        <fullName evidence="1">Uncharacterized protein</fullName>
    </submittedName>
</protein>
<proteinExistence type="predicted"/>
<dbReference type="EMBL" id="JPGK01000001">
    <property type="protein sequence ID" value="KGA95088.1"/>
    <property type="molecule type" value="Genomic_DNA"/>
</dbReference>
<sequence length="37" mass="4270">MFPPATEENAHGKTFEKDFWSKHDVLCSLPVHITLDQ</sequence>
<organism evidence="1 2">
    <name type="scientific">Leptospirillum ferriphilum</name>
    <dbReference type="NCBI Taxonomy" id="178606"/>
    <lineage>
        <taxon>Bacteria</taxon>
        <taxon>Pseudomonadati</taxon>
        <taxon>Nitrospirota</taxon>
        <taxon>Nitrospiria</taxon>
        <taxon>Nitrospirales</taxon>
        <taxon>Nitrospiraceae</taxon>
        <taxon>Leptospirillum</taxon>
    </lineage>
</organism>
<reference evidence="1 2" key="1">
    <citation type="submission" date="2014-06" db="EMBL/GenBank/DDBJ databases">
        <title>Draft genome sequence of iron oxidizing acidophile Leptospirillum ferriphilum DSM14647.</title>
        <authorList>
            <person name="Cardenas J.P."/>
            <person name="Lazcano M."/>
            <person name="Ossandon F.J."/>
            <person name="Corbett M."/>
            <person name="Holmes D.S."/>
            <person name="Watkin E."/>
        </authorList>
    </citation>
    <scope>NUCLEOTIDE SEQUENCE [LARGE SCALE GENOMIC DNA]</scope>
    <source>
        <strain evidence="1 2">DSM 14647</strain>
    </source>
</reference>
<dbReference type="AlphaFoldDB" id="A0A094WC15"/>
<dbReference type="Proteomes" id="UP000029452">
    <property type="component" value="Unassembled WGS sequence"/>
</dbReference>